<feature type="compositionally biased region" description="Polar residues" evidence="6">
    <location>
        <begin position="380"/>
        <end position="389"/>
    </location>
</feature>
<keyword evidence="5 7" id="KW-0418">Kinase</keyword>
<feature type="compositionally biased region" description="Basic and acidic residues" evidence="6">
    <location>
        <begin position="436"/>
        <end position="452"/>
    </location>
</feature>
<gene>
    <name evidence="7" type="ORF">LHJ74_03450</name>
</gene>
<organism evidence="7 8">
    <name type="scientific">Streptomyces gossypii</name>
    <dbReference type="NCBI Taxonomy" id="2883101"/>
    <lineage>
        <taxon>Bacteria</taxon>
        <taxon>Bacillati</taxon>
        <taxon>Actinomycetota</taxon>
        <taxon>Actinomycetes</taxon>
        <taxon>Kitasatosporales</taxon>
        <taxon>Streptomycetaceae</taxon>
        <taxon>Streptomyces</taxon>
    </lineage>
</organism>
<evidence type="ECO:0000313" key="8">
    <source>
        <dbReference type="Proteomes" id="UP001156389"/>
    </source>
</evidence>
<evidence type="ECO:0000256" key="5">
    <source>
        <dbReference type="ARBA" id="ARBA00022777"/>
    </source>
</evidence>
<evidence type="ECO:0000256" key="4">
    <source>
        <dbReference type="ARBA" id="ARBA00022679"/>
    </source>
</evidence>
<dbReference type="Proteomes" id="UP001156389">
    <property type="component" value="Unassembled WGS sequence"/>
</dbReference>
<evidence type="ECO:0000256" key="6">
    <source>
        <dbReference type="SAM" id="MobiDB-lite"/>
    </source>
</evidence>
<dbReference type="EC" id="2.7.13.3" evidence="2"/>
<comment type="caution">
    <text evidence="7">The sequence shown here is derived from an EMBL/GenBank/DDBJ whole genome shotgun (WGS) entry which is preliminary data.</text>
</comment>
<dbReference type="EMBL" id="JAJAGO010000002">
    <property type="protein sequence ID" value="MCT2588998.1"/>
    <property type="molecule type" value="Genomic_DNA"/>
</dbReference>
<dbReference type="PANTHER" id="PTHR45436:SF5">
    <property type="entry name" value="SENSOR HISTIDINE KINASE TRCS"/>
    <property type="match status" value="1"/>
</dbReference>
<sequence length="452" mass="49372">MIDPLVTTATLLASGFAGSTAALVVQTRAKRRLRRHHLPREKALTEELAVARERFRALEAETRHLAKVRFPALVDAVARGHRGVEVPGPAAAQELRGTSAAECHETLLRLCEEAVSVSRDGIGLASRAAVRDVIDEAQTFLVRCQMKVLEEMDQFPEGTTYHQSLMNVDHLVTRSLHTLQRTRVLTGSWPGLQRADCTFREIVESARGRIDAYLRVEYIYEPASGEVYVEGRCVEPVTMALTELLSNATAYSDGKVSVEVQQTQTGYCVLVDDSGLSMNVYQREEAARLLSRNDLLDVTNLPDTLHLGFPVIGSLGAEYGFHADVSSTSPYGGVRAVLRIPRELLGQGPTDEEKKAERQSMDGSGLSVGDSAALSADLFPQQQPPTSAGDSPALPQRRRREPKPASPAPVSKDAPPPQEDAEAFQQGFARLAAHISDSENERTTIEGDQLRD</sequence>
<dbReference type="InterPro" id="IPR036890">
    <property type="entry name" value="HATPase_C_sf"/>
</dbReference>
<dbReference type="SUPFAM" id="SSF55874">
    <property type="entry name" value="ATPase domain of HSP90 chaperone/DNA topoisomerase II/histidine kinase"/>
    <property type="match status" value="1"/>
</dbReference>
<evidence type="ECO:0000256" key="3">
    <source>
        <dbReference type="ARBA" id="ARBA00022553"/>
    </source>
</evidence>
<keyword evidence="8" id="KW-1185">Reference proteome</keyword>
<evidence type="ECO:0000313" key="7">
    <source>
        <dbReference type="EMBL" id="MCT2588998.1"/>
    </source>
</evidence>
<protein>
    <recommendedName>
        <fullName evidence="2">histidine kinase</fullName>
        <ecNumber evidence="2">2.7.13.3</ecNumber>
    </recommendedName>
</protein>
<dbReference type="Gene3D" id="3.30.565.10">
    <property type="entry name" value="Histidine kinase-like ATPase, C-terminal domain"/>
    <property type="match status" value="1"/>
</dbReference>
<evidence type="ECO:0000256" key="1">
    <source>
        <dbReference type="ARBA" id="ARBA00000085"/>
    </source>
</evidence>
<comment type="catalytic activity">
    <reaction evidence="1">
        <text>ATP + protein L-histidine = ADP + protein N-phospho-L-histidine.</text>
        <dbReference type="EC" id="2.7.13.3"/>
    </reaction>
</comment>
<feature type="region of interest" description="Disordered" evidence="6">
    <location>
        <begin position="344"/>
        <end position="452"/>
    </location>
</feature>
<dbReference type="InterPro" id="IPR050428">
    <property type="entry name" value="TCS_sensor_his_kinase"/>
</dbReference>
<keyword evidence="3" id="KW-0597">Phosphoprotein</keyword>
<dbReference type="RefSeq" id="WP_260215984.1">
    <property type="nucleotide sequence ID" value="NZ_JAJAGO010000002.1"/>
</dbReference>
<reference evidence="7 8" key="1">
    <citation type="submission" date="2021-10" db="EMBL/GenBank/DDBJ databases">
        <title>Streptomyces gossypii sp. nov., isolated from soil collected from cotton field.</title>
        <authorList>
            <person name="Ge X."/>
            <person name="Chen X."/>
            <person name="Liu W."/>
        </authorList>
    </citation>
    <scope>NUCLEOTIDE SEQUENCE [LARGE SCALE GENOMIC DNA]</scope>
    <source>
        <strain evidence="7 8">N2-109</strain>
    </source>
</reference>
<name>A0ABT2JM89_9ACTN</name>
<dbReference type="GO" id="GO:0016301">
    <property type="term" value="F:kinase activity"/>
    <property type="evidence" value="ECO:0007669"/>
    <property type="project" value="UniProtKB-KW"/>
</dbReference>
<accession>A0ABT2JM89</accession>
<evidence type="ECO:0000256" key="2">
    <source>
        <dbReference type="ARBA" id="ARBA00012438"/>
    </source>
</evidence>
<dbReference type="PANTHER" id="PTHR45436">
    <property type="entry name" value="SENSOR HISTIDINE KINASE YKOH"/>
    <property type="match status" value="1"/>
</dbReference>
<feature type="compositionally biased region" description="Basic and acidic residues" evidence="6">
    <location>
        <begin position="351"/>
        <end position="360"/>
    </location>
</feature>
<proteinExistence type="predicted"/>
<keyword evidence="4" id="KW-0808">Transferase</keyword>